<feature type="domain" description="Fibronectin type-III" evidence="2">
    <location>
        <begin position="359"/>
        <end position="444"/>
    </location>
</feature>
<dbReference type="InterPro" id="IPR036116">
    <property type="entry name" value="FN3_sf"/>
</dbReference>
<feature type="non-terminal residue" evidence="3">
    <location>
        <position position="444"/>
    </location>
</feature>
<proteinExistence type="predicted"/>
<reference evidence="3" key="1">
    <citation type="submission" date="2014-12" db="EMBL/GenBank/DDBJ databases">
        <title>Insight into the proteome of Arion vulgaris.</title>
        <authorList>
            <person name="Aradska J."/>
            <person name="Bulat T."/>
            <person name="Smidak R."/>
            <person name="Sarate P."/>
            <person name="Gangsoo J."/>
            <person name="Sialana F."/>
            <person name="Bilban M."/>
            <person name="Lubec G."/>
        </authorList>
    </citation>
    <scope>NUCLEOTIDE SEQUENCE</scope>
    <source>
        <tissue evidence="3">Skin</tissue>
    </source>
</reference>
<dbReference type="InterPro" id="IPR036179">
    <property type="entry name" value="Ig-like_dom_sf"/>
</dbReference>
<dbReference type="PANTHER" id="PTHR13817">
    <property type="entry name" value="TITIN"/>
    <property type="match status" value="1"/>
</dbReference>
<dbReference type="PANTHER" id="PTHR13817:SF166">
    <property type="entry name" value="NEURONAL IGCAM-RELATED"/>
    <property type="match status" value="1"/>
</dbReference>
<dbReference type="Gene3D" id="2.60.40.10">
    <property type="entry name" value="Immunoglobulins"/>
    <property type="match status" value="4"/>
</dbReference>
<evidence type="ECO:0000256" key="1">
    <source>
        <dbReference type="ARBA" id="ARBA00022737"/>
    </source>
</evidence>
<feature type="domain" description="Fibronectin type-III" evidence="2">
    <location>
        <begin position="154"/>
        <end position="258"/>
    </location>
</feature>
<sequence>QASLNGRVKLPEMGVIVVEYALKNDSGQYECWASSAAGQEKQIVSVVVYEQPSPPVLLQALPVSSDAVYLLWKWLEHGDTSERVDNLTISFWKKTRETVSVYTLRNKKNESTTRVLGLQAATEYMFTVSAVNDVGTGPPSNVKSAVTLQSNPSAPVNLQTSSISSSSATLTWEVPASPKGIIRMYELRYRRVSDVSVQDDIYMNITDPLFPSNDMSLSPLMPYSDYHVQVRACNIDSGQYLWGNYTSITFHTLASRPSLSPQHIEVHAVDPFLLRVTWQPIPILAQNGPVRFYHIMYANNEAQQLGSDKVNTSVTTYTIKGLFPWRYYSVTLAGENEAGIGVCSDPQGAMTLPIAPVAAPGNFQASANSSSNVNLTWKALPDDTVTCNITAFVLEYRIQGSAASWVILSVPSALFSYLLESLLPWTWYECRVAAFSHTLISGMG</sequence>
<dbReference type="PROSITE" id="PS50853">
    <property type="entry name" value="FN3"/>
    <property type="match status" value="4"/>
</dbReference>
<dbReference type="CDD" id="cd00063">
    <property type="entry name" value="FN3"/>
    <property type="match status" value="4"/>
</dbReference>
<dbReference type="Pfam" id="PF00041">
    <property type="entry name" value="fn3"/>
    <property type="match status" value="4"/>
</dbReference>
<dbReference type="InterPro" id="IPR013783">
    <property type="entry name" value="Ig-like_fold"/>
</dbReference>
<evidence type="ECO:0000259" key="2">
    <source>
        <dbReference type="PROSITE" id="PS50853"/>
    </source>
</evidence>
<feature type="domain" description="Fibronectin type-III" evidence="2">
    <location>
        <begin position="260"/>
        <end position="354"/>
    </location>
</feature>
<feature type="domain" description="Fibronectin type-III" evidence="2">
    <location>
        <begin position="54"/>
        <end position="150"/>
    </location>
</feature>
<dbReference type="SUPFAM" id="SSF48726">
    <property type="entry name" value="Immunoglobulin"/>
    <property type="match status" value="1"/>
</dbReference>
<dbReference type="SUPFAM" id="SSF49265">
    <property type="entry name" value="Fibronectin type III"/>
    <property type="match status" value="2"/>
</dbReference>
<gene>
    <name evidence="3" type="primary">ORF51458</name>
</gene>
<dbReference type="SMART" id="SM00060">
    <property type="entry name" value="FN3"/>
    <property type="match status" value="4"/>
</dbReference>
<dbReference type="EMBL" id="HACG01017482">
    <property type="protein sequence ID" value="CEK64347.1"/>
    <property type="molecule type" value="Transcribed_RNA"/>
</dbReference>
<dbReference type="InterPro" id="IPR050964">
    <property type="entry name" value="Striated_Muscle_Regulatory"/>
</dbReference>
<dbReference type="InterPro" id="IPR003961">
    <property type="entry name" value="FN3_dom"/>
</dbReference>
<dbReference type="AlphaFoldDB" id="A0A0B6Z7I5"/>
<protein>
    <recommendedName>
        <fullName evidence="2">Fibronectin type-III domain-containing protein</fullName>
    </recommendedName>
</protein>
<accession>A0A0B6Z7I5</accession>
<name>A0A0B6Z7I5_9EUPU</name>
<evidence type="ECO:0000313" key="3">
    <source>
        <dbReference type="EMBL" id="CEK64347.1"/>
    </source>
</evidence>
<feature type="non-terminal residue" evidence="3">
    <location>
        <position position="1"/>
    </location>
</feature>
<keyword evidence="1" id="KW-0677">Repeat</keyword>
<organism evidence="3">
    <name type="scientific">Arion vulgaris</name>
    <dbReference type="NCBI Taxonomy" id="1028688"/>
    <lineage>
        <taxon>Eukaryota</taxon>
        <taxon>Metazoa</taxon>
        <taxon>Spiralia</taxon>
        <taxon>Lophotrochozoa</taxon>
        <taxon>Mollusca</taxon>
        <taxon>Gastropoda</taxon>
        <taxon>Heterobranchia</taxon>
        <taxon>Euthyneura</taxon>
        <taxon>Panpulmonata</taxon>
        <taxon>Eupulmonata</taxon>
        <taxon>Stylommatophora</taxon>
        <taxon>Helicina</taxon>
        <taxon>Arionoidea</taxon>
        <taxon>Arionidae</taxon>
        <taxon>Arion</taxon>
    </lineage>
</organism>